<feature type="compositionally biased region" description="Polar residues" evidence="1">
    <location>
        <begin position="109"/>
        <end position="120"/>
    </location>
</feature>
<feature type="non-terminal residue" evidence="2">
    <location>
        <position position="1"/>
    </location>
</feature>
<feature type="region of interest" description="Disordered" evidence="1">
    <location>
        <begin position="145"/>
        <end position="165"/>
    </location>
</feature>
<proteinExistence type="predicted"/>
<evidence type="ECO:0000313" key="2">
    <source>
        <dbReference type="EMBL" id="SBQ74883.1"/>
    </source>
</evidence>
<protein>
    <submittedName>
        <fullName evidence="2">Solute carrier family 8 (Sodium-calcium exchanger), member 2a</fullName>
    </submittedName>
</protein>
<name>A0A1A8GUL0_9TELE</name>
<reference evidence="2" key="1">
    <citation type="submission" date="2016-05" db="EMBL/GenBank/DDBJ databases">
        <authorList>
            <person name="Lavstsen T."/>
            <person name="Jespersen J.S."/>
        </authorList>
    </citation>
    <scope>NUCLEOTIDE SEQUENCE</scope>
    <source>
        <tissue evidence="2">Brain</tissue>
    </source>
</reference>
<dbReference type="EMBL" id="HAEC01006745">
    <property type="protein sequence ID" value="SBQ74883.1"/>
    <property type="molecule type" value="Transcribed_RNA"/>
</dbReference>
<accession>A0A1A8GUL0</accession>
<reference evidence="2" key="2">
    <citation type="submission" date="2016-06" db="EMBL/GenBank/DDBJ databases">
        <title>The genome of a short-lived fish provides insights into sex chromosome evolution and the genetic control of aging.</title>
        <authorList>
            <person name="Reichwald K."/>
            <person name="Felder M."/>
            <person name="Petzold A."/>
            <person name="Koch P."/>
            <person name="Groth M."/>
            <person name="Platzer M."/>
        </authorList>
    </citation>
    <scope>NUCLEOTIDE SEQUENCE</scope>
    <source>
        <tissue evidence="2">Brain</tissue>
    </source>
</reference>
<sequence length="165" mass="17439">GKPPRPRPPAVRVVLGHPPAERPVDSLLFLLGPCGTQKIPAVTCPQRQTTHSETAAPNVARHCSILTRRGRVTLPACRVALRAWLSGRGSPFSAAAAARAAGEPPPRSKTPSGPNGTSTRAAHVWRERYPCSSYTQPPSLFRDCTPGAPLFRQGGSGVVLRTPSG</sequence>
<gene>
    <name evidence="2" type="primary">SLC8A2A</name>
</gene>
<feature type="non-terminal residue" evidence="2">
    <location>
        <position position="165"/>
    </location>
</feature>
<feature type="region of interest" description="Disordered" evidence="1">
    <location>
        <begin position="94"/>
        <end position="122"/>
    </location>
</feature>
<organism evidence="2">
    <name type="scientific">Nothobranchius korthausae</name>
    <dbReference type="NCBI Taxonomy" id="1143690"/>
    <lineage>
        <taxon>Eukaryota</taxon>
        <taxon>Metazoa</taxon>
        <taxon>Chordata</taxon>
        <taxon>Craniata</taxon>
        <taxon>Vertebrata</taxon>
        <taxon>Euteleostomi</taxon>
        <taxon>Actinopterygii</taxon>
        <taxon>Neopterygii</taxon>
        <taxon>Teleostei</taxon>
        <taxon>Neoteleostei</taxon>
        <taxon>Acanthomorphata</taxon>
        <taxon>Ovalentaria</taxon>
        <taxon>Atherinomorphae</taxon>
        <taxon>Cyprinodontiformes</taxon>
        <taxon>Nothobranchiidae</taxon>
        <taxon>Nothobranchius</taxon>
    </lineage>
</organism>
<dbReference type="AlphaFoldDB" id="A0A1A8GUL0"/>
<evidence type="ECO:0000256" key="1">
    <source>
        <dbReference type="SAM" id="MobiDB-lite"/>
    </source>
</evidence>